<sequence length="99" mass="11108">MASISSDEEHKPFMVLGKDVSKIPCFRNSYLYGILGGFVVGVGHFMFTSKTLKSTHVGFGSFIAISTIYWSVCRYSYHDTEDKMNELQNLIKGKKSGIE</sequence>
<protein>
    <recommendedName>
        <fullName evidence="3">Cytochrome c oxidase assembly protein COX20, mitochondrial</fullName>
    </recommendedName>
</protein>
<evidence type="ECO:0000256" key="7">
    <source>
        <dbReference type="ARBA" id="ARBA00023128"/>
    </source>
</evidence>
<dbReference type="InterPro" id="IPR022533">
    <property type="entry name" value="Cox20"/>
</dbReference>
<dbReference type="GO" id="GO:0033617">
    <property type="term" value="P:mitochondrial respiratory chain complex IV assembly"/>
    <property type="evidence" value="ECO:0007669"/>
    <property type="project" value="InterPro"/>
</dbReference>
<organism evidence="10">
    <name type="scientific">Sipha flava</name>
    <name type="common">yellow sugarcane aphid</name>
    <dbReference type="NCBI Taxonomy" id="143950"/>
    <lineage>
        <taxon>Eukaryota</taxon>
        <taxon>Metazoa</taxon>
        <taxon>Ecdysozoa</taxon>
        <taxon>Arthropoda</taxon>
        <taxon>Hexapoda</taxon>
        <taxon>Insecta</taxon>
        <taxon>Pterygota</taxon>
        <taxon>Neoptera</taxon>
        <taxon>Paraneoptera</taxon>
        <taxon>Hemiptera</taxon>
        <taxon>Sternorrhyncha</taxon>
        <taxon>Aphidomorpha</taxon>
        <taxon>Aphidoidea</taxon>
        <taxon>Aphididae</taxon>
        <taxon>Sipha</taxon>
    </lineage>
</organism>
<reference evidence="12" key="2">
    <citation type="submission" date="2025-04" db="UniProtKB">
        <authorList>
            <consortium name="RefSeq"/>
        </authorList>
    </citation>
    <scope>IDENTIFICATION</scope>
    <source>
        <tissue evidence="12">Whole body</tissue>
    </source>
</reference>
<evidence type="ECO:0000256" key="3">
    <source>
        <dbReference type="ARBA" id="ARBA00017689"/>
    </source>
</evidence>
<evidence type="ECO:0000313" key="12">
    <source>
        <dbReference type="RefSeq" id="XP_025422981.1"/>
    </source>
</evidence>
<keyword evidence="11" id="KW-1185">Reference proteome</keyword>
<comment type="similarity">
    <text evidence="2">Belongs to the COX20 family.</text>
</comment>
<dbReference type="OrthoDB" id="14603at2759"/>
<evidence type="ECO:0000256" key="8">
    <source>
        <dbReference type="ARBA" id="ARBA00023136"/>
    </source>
</evidence>
<feature type="transmembrane region" description="Helical" evidence="9">
    <location>
        <begin position="29"/>
        <end position="47"/>
    </location>
</feature>
<keyword evidence="5" id="KW-0999">Mitochondrion inner membrane</keyword>
<keyword evidence="6 9" id="KW-1133">Transmembrane helix</keyword>
<keyword evidence="4 9" id="KW-0812">Transmembrane</keyword>
<comment type="subcellular location">
    <subcellularLocation>
        <location evidence="1">Mitochondrion inner membrane</location>
    </subcellularLocation>
</comment>
<dbReference type="PANTHER" id="PTHR31586">
    <property type="entry name" value="CYTOCHROME C OXIDASE PROTEIN 20"/>
    <property type="match status" value="1"/>
</dbReference>
<evidence type="ECO:0000256" key="1">
    <source>
        <dbReference type="ARBA" id="ARBA00004273"/>
    </source>
</evidence>
<gene>
    <name evidence="10" type="primary">Cox20</name>
    <name evidence="12" type="synonym">LOC112692515</name>
    <name evidence="10" type="ORF">g.155979</name>
</gene>
<evidence type="ECO:0000256" key="2">
    <source>
        <dbReference type="ARBA" id="ARBA00009575"/>
    </source>
</evidence>
<feature type="transmembrane region" description="Helical" evidence="9">
    <location>
        <begin position="59"/>
        <end position="77"/>
    </location>
</feature>
<evidence type="ECO:0000256" key="5">
    <source>
        <dbReference type="ARBA" id="ARBA00022792"/>
    </source>
</evidence>
<dbReference type="RefSeq" id="XP_025422981.1">
    <property type="nucleotide sequence ID" value="XM_025567196.1"/>
</dbReference>
<dbReference type="PANTHER" id="PTHR31586:SF1">
    <property type="entry name" value="CYTOCHROME C OXIDASE ASSEMBLY PROTEIN COX20, MITOCHONDRIAL"/>
    <property type="match status" value="1"/>
</dbReference>
<dbReference type="AlphaFoldDB" id="A0A2S2QHA9"/>
<evidence type="ECO:0000256" key="6">
    <source>
        <dbReference type="ARBA" id="ARBA00022989"/>
    </source>
</evidence>
<evidence type="ECO:0000313" key="10">
    <source>
        <dbReference type="EMBL" id="MBY77118.1"/>
    </source>
</evidence>
<reference evidence="10" key="1">
    <citation type="submission" date="2018-04" db="EMBL/GenBank/DDBJ databases">
        <title>Transcriptome assembly of Sipha flava.</title>
        <authorList>
            <person name="Scully E.D."/>
            <person name="Geib S.M."/>
            <person name="Palmer N.A."/>
            <person name="Koch K."/>
            <person name="Bradshaw J."/>
            <person name="Heng-Moss T."/>
            <person name="Sarath G."/>
        </authorList>
    </citation>
    <scope>NUCLEOTIDE SEQUENCE</scope>
</reference>
<accession>A0A2S2QHA9</accession>
<proteinExistence type="inferred from homology"/>
<dbReference type="Proteomes" id="UP000694846">
    <property type="component" value="Unplaced"/>
</dbReference>
<dbReference type="PRINTS" id="PR02049">
    <property type="entry name" value="PROTEINF36A"/>
</dbReference>
<dbReference type="GO" id="GO:0005743">
    <property type="term" value="C:mitochondrial inner membrane"/>
    <property type="evidence" value="ECO:0007669"/>
    <property type="project" value="UniProtKB-SubCell"/>
</dbReference>
<evidence type="ECO:0000256" key="4">
    <source>
        <dbReference type="ARBA" id="ARBA00022692"/>
    </source>
</evidence>
<keyword evidence="8 9" id="KW-0472">Membrane</keyword>
<evidence type="ECO:0000313" key="11">
    <source>
        <dbReference type="Proteomes" id="UP000694846"/>
    </source>
</evidence>
<dbReference type="Pfam" id="PF12597">
    <property type="entry name" value="Cox20"/>
    <property type="match status" value="1"/>
</dbReference>
<name>A0A2S2QHA9_9HEMI</name>
<keyword evidence="7" id="KW-0496">Mitochondrion</keyword>
<dbReference type="EMBL" id="GGMS01007915">
    <property type="protein sequence ID" value="MBY77118.1"/>
    <property type="molecule type" value="Transcribed_RNA"/>
</dbReference>
<evidence type="ECO:0000256" key="9">
    <source>
        <dbReference type="SAM" id="Phobius"/>
    </source>
</evidence>